<dbReference type="InParanoid" id="A0A2H3CY70"/>
<dbReference type="EMBL" id="KZ293675">
    <property type="protein sequence ID" value="PBK87955.1"/>
    <property type="molecule type" value="Genomic_DNA"/>
</dbReference>
<gene>
    <name evidence="1" type="ORF">ARMGADRAFT_1034254</name>
</gene>
<evidence type="ECO:0000313" key="1">
    <source>
        <dbReference type="EMBL" id="PBK87955.1"/>
    </source>
</evidence>
<name>A0A2H3CY70_ARMGA</name>
<dbReference type="OrthoDB" id="10427072at2759"/>
<evidence type="ECO:0000313" key="2">
    <source>
        <dbReference type="Proteomes" id="UP000217790"/>
    </source>
</evidence>
<accession>A0A2H3CY70</accession>
<reference evidence="2" key="1">
    <citation type="journal article" date="2017" name="Nat. Ecol. Evol.">
        <title>Genome expansion and lineage-specific genetic innovations in the forest pathogenic fungi Armillaria.</title>
        <authorList>
            <person name="Sipos G."/>
            <person name="Prasanna A.N."/>
            <person name="Walter M.C."/>
            <person name="O'Connor E."/>
            <person name="Balint B."/>
            <person name="Krizsan K."/>
            <person name="Kiss B."/>
            <person name="Hess J."/>
            <person name="Varga T."/>
            <person name="Slot J."/>
            <person name="Riley R."/>
            <person name="Boka B."/>
            <person name="Rigling D."/>
            <person name="Barry K."/>
            <person name="Lee J."/>
            <person name="Mihaltcheva S."/>
            <person name="LaButti K."/>
            <person name="Lipzen A."/>
            <person name="Waldron R."/>
            <person name="Moloney N.M."/>
            <person name="Sperisen C."/>
            <person name="Kredics L."/>
            <person name="Vagvoelgyi C."/>
            <person name="Patrignani A."/>
            <person name="Fitzpatrick D."/>
            <person name="Nagy I."/>
            <person name="Doyle S."/>
            <person name="Anderson J.B."/>
            <person name="Grigoriev I.V."/>
            <person name="Gueldener U."/>
            <person name="Muensterkoetter M."/>
            <person name="Nagy L.G."/>
        </authorList>
    </citation>
    <scope>NUCLEOTIDE SEQUENCE [LARGE SCALE GENOMIC DNA]</scope>
    <source>
        <strain evidence="2">Ar21-2</strain>
    </source>
</reference>
<organism evidence="1 2">
    <name type="scientific">Armillaria gallica</name>
    <name type="common">Bulbous honey fungus</name>
    <name type="synonym">Armillaria bulbosa</name>
    <dbReference type="NCBI Taxonomy" id="47427"/>
    <lineage>
        <taxon>Eukaryota</taxon>
        <taxon>Fungi</taxon>
        <taxon>Dikarya</taxon>
        <taxon>Basidiomycota</taxon>
        <taxon>Agaricomycotina</taxon>
        <taxon>Agaricomycetes</taxon>
        <taxon>Agaricomycetidae</taxon>
        <taxon>Agaricales</taxon>
        <taxon>Marasmiineae</taxon>
        <taxon>Physalacriaceae</taxon>
        <taxon>Armillaria</taxon>
    </lineage>
</organism>
<sequence>MYLELDSPSSTRRGSAVVTSGTDVVITVATARGFCDITLSLAVVASRVNLVVLGMDWFMLFASSTSFRPGIGLPLVPLDALHDLHSLLCKSMSSHFMWTSSSSAVHAIVHDHDLTSTAEAHPTANPTQLVIEHLLAGFCAKNHGNACVKIMDACRMYTVHPSVFTLHCVTSPLVLSDLNPRRDIDISGAFGLDAALLPSALSSRLHKLRLLPFSGGRQYTLSFLGGIGYATADTLDGIGRAHGMCMEDLPLCNKRSGCAANMRTPLFNTPVACLEHMGRY</sequence>
<protein>
    <submittedName>
        <fullName evidence="1">Uncharacterized protein</fullName>
    </submittedName>
</protein>
<dbReference type="AlphaFoldDB" id="A0A2H3CY70"/>
<dbReference type="Proteomes" id="UP000217790">
    <property type="component" value="Unassembled WGS sequence"/>
</dbReference>
<dbReference type="OMA" id="FTLHCVT"/>
<keyword evidence="2" id="KW-1185">Reference proteome</keyword>
<proteinExistence type="predicted"/>